<evidence type="ECO:0000313" key="9">
    <source>
        <dbReference type="WBParaSite" id="sdigi.contig585.g9106.t1"/>
    </source>
</evidence>
<reference evidence="9" key="1">
    <citation type="submission" date="2022-11" db="UniProtKB">
        <authorList>
            <consortium name="WormBaseParasite"/>
        </authorList>
    </citation>
    <scope>IDENTIFICATION</scope>
</reference>
<evidence type="ECO:0000256" key="2">
    <source>
        <dbReference type="ARBA" id="ARBA00022448"/>
    </source>
</evidence>
<feature type="transmembrane region" description="Helical" evidence="6">
    <location>
        <begin position="279"/>
        <end position="297"/>
    </location>
</feature>
<protein>
    <submittedName>
        <fullName evidence="9">Amino acid transporter transmembrane domain-containing protein</fullName>
    </submittedName>
</protein>
<accession>A0A915PYA8</accession>
<keyword evidence="5 6" id="KW-0472">Membrane</keyword>
<evidence type="ECO:0000256" key="1">
    <source>
        <dbReference type="ARBA" id="ARBA00004370"/>
    </source>
</evidence>
<dbReference type="Proteomes" id="UP000887581">
    <property type="component" value="Unplaced"/>
</dbReference>
<dbReference type="FunFam" id="1.20.1740.10:FF:000052">
    <property type="entry name" value="Lysine histidine transporter-like 3"/>
    <property type="match status" value="1"/>
</dbReference>
<feature type="transmembrane region" description="Helical" evidence="6">
    <location>
        <begin position="99"/>
        <end position="120"/>
    </location>
</feature>
<feature type="domain" description="Amino acid transporter transmembrane" evidence="7">
    <location>
        <begin position="10"/>
        <end position="372"/>
    </location>
</feature>
<keyword evidence="3 6" id="KW-0812">Transmembrane</keyword>
<keyword evidence="2" id="KW-0813">Transport</keyword>
<feature type="transmembrane region" description="Helical" evidence="6">
    <location>
        <begin position="318"/>
        <end position="335"/>
    </location>
</feature>
<proteinExistence type="predicted"/>
<feature type="transmembrane region" description="Helical" evidence="6">
    <location>
        <begin position="341"/>
        <end position="365"/>
    </location>
</feature>
<keyword evidence="8" id="KW-1185">Reference proteome</keyword>
<organism evidence="8 9">
    <name type="scientific">Setaria digitata</name>
    <dbReference type="NCBI Taxonomy" id="48799"/>
    <lineage>
        <taxon>Eukaryota</taxon>
        <taxon>Metazoa</taxon>
        <taxon>Ecdysozoa</taxon>
        <taxon>Nematoda</taxon>
        <taxon>Chromadorea</taxon>
        <taxon>Rhabditida</taxon>
        <taxon>Spirurina</taxon>
        <taxon>Spiruromorpha</taxon>
        <taxon>Filarioidea</taxon>
        <taxon>Setariidae</taxon>
        <taxon>Setaria</taxon>
    </lineage>
</organism>
<feature type="transmembrane region" description="Helical" evidence="6">
    <location>
        <begin position="41"/>
        <end position="62"/>
    </location>
</feature>
<comment type="subcellular location">
    <subcellularLocation>
        <location evidence="1">Membrane</location>
    </subcellularLocation>
</comment>
<dbReference type="Pfam" id="PF01490">
    <property type="entry name" value="Aa_trans"/>
    <property type="match status" value="1"/>
</dbReference>
<sequence>MVSQAKSGHGLGWIVAAFFIVADMVGGGVVAMPVAFLHTGLVVGILFMIVITIFFAYTAHLLGQNWIIMQQRWPIYQNHCRKPYPEMAMRSMGKTMKTIAARIVYLTMFGTSVVFILLSSKIFQHFLASFFGINMSLCYLICIMAISIMPLTYLKSPADFWLAIVIAMLCTIMAVLLIAIGIGLDLKSCMPEAFYPRASISGAVVSLGTFLFAFSGHQVFPTIQHDMYRPVDFSKSIILGFCIVTFLYMPLSVYGYLVYGNSMYSSVIDSVQTSWIRHAANLAIAIHCILALIIMVNPLNQQAEHFFNAPHSFGIQRVIIRSGVLGTIVFCALTVPDFGPFMNLVGALTNPPTCVVLPALTNLYLNAMKIDEKTRDYKIPTFLE</sequence>
<evidence type="ECO:0000259" key="7">
    <source>
        <dbReference type="Pfam" id="PF01490"/>
    </source>
</evidence>
<dbReference type="GO" id="GO:0016020">
    <property type="term" value="C:membrane"/>
    <property type="evidence" value="ECO:0007669"/>
    <property type="project" value="UniProtKB-SubCell"/>
</dbReference>
<feature type="transmembrane region" description="Helical" evidence="6">
    <location>
        <begin position="12"/>
        <end position="35"/>
    </location>
</feature>
<feature type="transmembrane region" description="Helical" evidence="6">
    <location>
        <begin position="160"/>
        <end position="182"/>
    </location>
</feature>
<evidence type="ECO:0000256" key="6">
    <source>
        <dbReference type="SAM" id="Phobius"/>
    </source>
</evidence>
<dbReference type="WBParaSite" id="sdigi.contig585.g9106.t1">
    <property type="protein sequence ID" value="sdigi.contig585.g9106.t1"/>
    <property type="gene ID" value="sdigi.contig585.g9106"/>
</dbReference>
<evidence type="ECO:0000256" key="4">
    <source>
        <dbReference type="ARBA" id="ARBA00022989"/>
    </source>
</evidence>
<feature type="transmembrane region" description="Helical" evidence="6">
    <location>
        <begin position="237"/>
        <end position="259"/>
    </location>
</feature>
<feature type="transmembrane region" description="Helical" evidence="6">
    <location>
        <begin position="126"/>
        <end position="148"/>
    </location>
</feature>
<dbReference type="InterPro" id="IPR013057">
    <property type="entry name" value="AA_transpt_TM"/>
</dbReference>
<feature type="transmembrane region" description="Helical" evidence="6">
    <location>
        <begin position="194"/>
        <end position="216"/>
    </location>
</feature>
<name>A0A915PYA8_9BILA</name>
<keyword evidence="4 6" id="KW-1133">Transmembrane helix</keyword>
<evidence type="ECO:0000313" key="8">
    <source>
        <dbReference type="Proteomes" id="UP000887581"/>
    </source>
</evidence>
<dbReference type="AlphaFoldDB" id="A0A915PYA8"/>
<evidence type="ECO:0000256" key="5">
    <source>
        <dbReference type="ARBA" id="ARBA00023136"/>
    </source>
</evidence>
<evidence type="ECO:0000256" key="3">
    <source>
        <dbReference type="ARBA" id="ARBA00022692"/>
    </source>
</evidence>
<dbReference type="PANTHER" id="PTHR48017">
    <property type="entry name" value="OS05G0424000 PROTEIN-RELATED"/>
    <property type="match status" value="1"/>
</dbReference>